<name>A0A9P5U656_9AGAR</name>
<dbReference type="OrthoDB" id="3265815at2759"/>
<feature type="compositionally biased region" description="Polar residues" evidence="1">
    <location>
        <begin position="46"/>
        <end position="59"/>
    </location>
</feature>
<comment type="caution">
    <text evidence="2">The sequence shown here is derived from an EMBL/GenBank/DDBJ whole genome shotgun (WGS) entry which is preliminary data.</text>
</comment>
<accession>A0A9P5U656</accession>
<evidence type="ECO:0008006" key="4">
    <source>
        <dbReference type="Google" id="ProtNLM"/>
    </source>
</evidence>
<dbReference type="EMBL" id="JADNRY010000087">
    <property type="protein sequence ID" value="KAF9066483.1"/>
    <property type="molecule type" value="Genomic_DNA"/>
</dbReference>
<protein>
    <recommendedName>
        <fullName evidence="4">BTB domain-containing protein</fullName>
    </recommendedName>
</protein>
<gene>
    <name evidence="2" type="ORF">BDP27DRAFT_1365649</name>
</gene>
<organism evidence="2 3">
    <name type="scientific">Rhodocollybia butyracea</name>
    <dbReference type="NCBI Taxonomy" id="206335"/>
    <lineage>
        <taxon>Eukaryota</taxon>
        <taxon>Fungi</taxon>
        <taxon>Dikarya</taxon>
        <taxon>Basidiomycota</taxon>
        <taxon>Agaricomycotina</taxon>
        <taxon>Agaricomycetes</taxon>
        <taxon>Agaricomycetidae</taxon>
        <taxon>Agaricales</taxon>
        <taxon>Marasmiineae</taxon>
        <taxon>Omphalotaceae</taxon>
        <taxon>Rhodocollybia</taxon>
    </lineage>
</organism>
<reference evidence="2" key="1">
    <citation type="submission" date="2020-11" db="EMBL/GenBank/DDBJ databases">
        <authorList>
            <consortium name="DOE Joint Genome Institute"/>
            <person name="Ahrendt S."/>
            <person name="Riley R."/>
            <person name="Andreopoulos W."/>
            <person name="Labutti K."/>
            <person name="Pangilinan J."/>
            <person name="Ruiz-Duenas F.J."/>
            <person name="Barrasa J.M."/>
            <person name="Sanchez-Garcia M."/>
            <person name="Camarero S."/>
            <person name="Miyauchi S."/>
            <person name="Serrano A."/>
            <person name="Linde D."/>
            <person name="Babiker R."/>
            <person name="Drula E."/>
            <person name="Ayuso-Fernandez I."/>
            <person name="Pacheco R."/>
            <person name="Padilla G."/>
            <person name="Ferreira P."/>
            <person name="Barriuso J."/>
            <person name="Kellner H."/>
            <person name="Castanera R."/>
            <person name="Alfaro M."/>
            <person name="Ramirez L."/>
            <person name="Pisabarro A.G."/>
            <person name="Kuo A."/>
            <person name="Tritt A."/>
            <person name="Lipzen A."/>
            <person name="He G."/>
            <person name="Yan M."/>
            <person name="Ng V."/>
            <person name="Cullen D."/>
            <person name="Martin F."/>
            <person name="Rosso M.-N."/>
            <person name="Henrissat B."/>
            <person name="Hibbett D."/>
            <person name="Martinez A.T."/>
            <person name="Grigoriev I.V."/>
        </authorList>
    </citation>
    <scope>NUCLEOTIDE SEQUENCE</scope>
    <source>
        <strain evidence="2">AH 40177</strain>
    </source>
</reference>
<feature type="region of interest" description="Disordered" evidence="1">
    <location>
        <begin position="12"/>
        <end position="65"/>
    </location>
</feature>
<evidence type="ECO:0000313" key="2">
    <source>
        <dbReference type="EMBL" id="KAF9066483.1"/>
    </source>
</evidence>
<evidence type="ECO:0000313" key="3">
    <source>
        <dbReference type="Proteomes" id="UP000772434"/>
    </source>
</evidence>
<evidence type="ECO:0000256" key="1">
    <source>
        <dbReference type="SAM" id="MobiDB-lite"/>
    </source>
</evidence>
<dbReference type="Proteomes" id="UP000772434">
    <property type="component" value="Unassembled WGS sequence"/>
</dbReference>
<sequence length="363" mass="39918">MEAFNWEAFYTQPVSDSSPQSANASPASIPGNSASSILLTPPDVNDPQNSPLISQQLHNPENHNHDSVSTTFGLNGVLDSNLYNSGGPFHPPDTAFVSTDSVFFYVQSDIILSISDNNFHSLLPTPLSRSISTGLNAQGHFRRPGSRTINTIRVPEPSGILNLILHIIYNIYCTSRPTLTELSTAIGQLSLYGVHAGSQITLDSQMYALLIARAPFAPLNVYVLAAKHDLRDLAVATSPHLLSFQLSTITDEIAQEMGPDYLRQLFFLHLGRIDALKRILLHPPQSHTPTSSCSFISQQDLTRAWALASAQLVWDARPDMSSGFLESTFNPLANDLSCDLCKQLLQDRVRRLLDEWAAVKRTI</sequence>
<keyword evidence="3" id="KW-1185">Reference proteome</keyword>
<feature type="compositionally biased region" description="Low complexity" evidence="1">
    <location>
        <begin position="15"/>
        <end position="30"/>
    </location>
</feature>
<proteinExistence type="predicted"/>
<dbReference type="AlphaFoldDB" id="A0A9P5U656"/>